<feature type="domain" description="ISXO2-like transposase" evidence="1">
    <location>
        <begin position="48"/>
        <end position="195"/>
    </location>
</feature>
<protein>
    <recommendedName>
        <fullName evidence="1">ISXO2-like transposase domain-containing protein</fullName>
    </recommendedName>
</protein>
<dbReference type="AlphaFoldDB" id="B3T6I8"/>
<sequence length="257" mass="29540">MAIYMMCSSKKGVSASQIERSLGLSYKSTWFLCHRVRQAMTKEPLLSKLGTGGGIVEVDETYIGGNPANNLRKKRVKFQRDKIPVMALIERGGEMRIFPMPDTKFTTMRTIVRLNVDDTAHIVTDGHPAYRKMPPYFASHEWVDHSRREMVRGIIHTNFADSCFSLLKRAILGAHHHVSKQHMSRYLREHEFRWNMRHETDGERTVAAIRGAKGKRLQHVIFPSPGNKGALLPKDTLYTPRRYLRGSLAMRPRRISK</sequence>
<dbReference type="SMART" id="SM01126">
    <property type="entry name" value="DDE_Tnp_IS1595"/>
    <property type="match status" value="1"/>
</dbReference>
<dbReference type="PANTHER" id="PTHR47163:SF2">
    <property type="entry name" value="SI:DKEY-17M8.2"/>
    <property type="match status" value="1"/>
</dbReference>
<name>B3T6I8_9ZZZZ</name>
<dbReference type="InterPro" id="IPR053164">
    <property type="entry name" value="IS1016-like_transposase"/>
</dbReference>
<evidence type="ECO:0000313" key="2">
    <source>
        <dbReference type="EMBL" id="ABZ08197.1"/>
    </source>
</evidence>
<proteinExistence type="predicted"/>
<dbReference type="InterPro" id="IPR024445">
    <property type="entry name" value="Tnp_ISXO2-like"/>
</dbReference>
<accession>B3T6I8</accession>
<dbReference type="PANTHER" id="PTHR47163">
    <property type="entry name" value="DDE_TNP_IS1595 DOMAIN-CONTAINING PROTEIN"/>
    <property type="match status" value="1"/>
</dbReference>
<reference evidence="2" key="1">
    <citation type="journal article" date="2008" name="ISME J.">
        <title>Genomic patterns of recombination, clonal divergence and environment in marine microbial populations.</title>
        <authorList>
            <person name="Konstantinidis K.T."/>
            <person name="Delong E.F."/>
        </authorList>
    </citation>
    <scope>NUCLEOTIDE SEQUENCE</scope>
</reference>
<dbReference type="EMBL" id="EU016624">
    <property type="protein sequence ID" value="ABZ08197.1"/>
    <property type="molecule type" value="Genomic_DNA"/>
</dbReference>
<dbReference type="NCBIfam" id="NF033547">
    <property type="entry name" value="transpos_IS1595"/>
    <property type="match status" value="1"/>
</dbReference>
<evidence type="ECO:0000259" key="1">
    <source>
        <dbReference type="SMART" id="SM01126"/>
    </source>
</evidence>
<organism evidence="2">
    <name type="scientific">uncultured marine microorganism HF4000_APKG2J17</name>
    <dbReference type="NCBI Taxonomy" id="455546"/>
    <lineage>
        <taxon>unclassified sequences</taxon>
        <taxon>environmental samples</taxon>
    </lineage>
</organism>
<gene>
    <name evidence="2" type="ORF">ALOHA_HF4000APKG2J17ctg1g4</name>
</gene>
<dbReference type="Pfam" id="PF12762">
    <property type="entry name" value="DDE_Tnp_IS1595"/>
    <property type="match status" value="1"/>
</dbReference>